<gene>
    <name evidence="1" type="ORF">HPB50_005360</name>
</gene>
<keyword evidence="2" id="KW-1185">Reference proteome</keyword>
<sequence length="64" mass="7293">MQRLFRHVDANMTEEKKLQYLLQAVKEQLFVGLIHNLPATVTEFVKEAATIEKNTSPESPALQP</sequence>
<accession>A0ACB7TD09</accession>
<dbReference type="EMBL" id="CM023481">
    <property type="protein sequence ID" value="KAH6944815.1"/>
    <property type="molecule type" value="Genomic_DNA"/>
</dbReference>
<proteinExistence type="predicted"/>
<evidence type="ECO:0000313" key="2">
    <source>
        <dbReference type="Proteomes" id="UP000821845"/>
    </source>
</evidence>
<protein>
    <submittedName>
        <fullName evidence="1">Uncharacterized protein</fullName>
    </submittedName>
</protein>
<name>A0ACB7TD09_HYAAI</name>
<organism evidence="1 2">
    <name type="scientific">Hyalomma asiaticum</name>
    <name type="common">Tick</name>
    <dbReference type="NCBI Taxonomy" id="266040"/>
    <lineage>
        <taxon>Eukaryota</taxon>
        <taxon>Metazoa</taxon>
        <taxon>Ecdysozoa</taxon>
        <taxon>Arthropoda</taxon>
        <taxon>Chelicerata</taxon>
        <taxon>Arachnida</taxon>
        <taxon>Acari</taxon>
        <taxon>Parasitiformes</taxon>
        <taxon>Ixodida</taxon>
        <taxon>Ixodoidea</taxon>
        <taxon>Ixodidae</taxon>
        <taxon>Hyalomminae</taxon>
        <taxon>Hyalomma</taxon>
    </lineage>
</organism>
<dbReference type="Proteomes" id="UP000821845">
    <property type="component" value="Chromosome 1"/>
</dbReference>
<reference evidence="1" key="1">
    <citation type="submission" date="2020-05" db="EMBL/GenBank/DDBJ databases">
        <title>Large-scale comparative analyses of tick genomes elucidate their genetic diversity and vector capacities.</title>
        <authorList>
            <person name="Jia N."/>
            <person name="Wang J."/>
            <person name="Shi W."/>
            <person name="Du L."/>
            <person name="Sun Y."/>
            <person name="Zhan W."/>
            <person name="Jiang J."/>
            <person name="Wang Q."/>
            <person name="Zhang B."/>
            <person name="Ji P."/>
            <person name="Sakyi L.B."/>
            <person name="Cui X."/>
            <person name="Yuan T."/>
            <person name="Jiang B."/>
            <person name="Yang W."/>
            <person name="Lam T.T.-Y."/>
            <person name="Chang Q."/>
            <person name="Ding S."/>
            <person name="Wang X."/>
            <person name="Zhu J."/>
            <person name="Ruan X."/>
            <person name="Zhao L."/>
            <person name="Wei J."/>
            <person name="Que T."/>
            <person name="Du C."/>
            <person name="Cheng J."/>
            <person name="Dai P."/>
            <person name="Han X."/>
            <person name="Huang E."/>
            <person name="Gao Y."/>
            <person name="Liu J."/>
            <person name="Shao H."/>
            <person name="Ye R."/>
            <person name="Li L."/>
            <person name="Wei W."/>
            <person name="Wang X."/>
            <person name="Wang C."/>
            <person name="Yang T."/>
            <person name="Huo Q."/>
            <person name="Li W."/>
            <person name="Guo W."/>
            <person name="Chen H."/>
            <person name="Zhou L."/>
            <person name="Ni X."/>
            <person name="Tian J."/>
            <person name="Zhou Y."/>
            <person name="Sheng Y."/>
            <person name="Liu T."/>
            <person name="Pan Y."/>
            <person name="Xia L."/>
            <person name="Li J."/>
            <person name="Zhao F."/>
            <person name="Cao W."/>
        </authorList>
    </citation>
    <scope>NUCLEOTIDE SEQUENCE</scope>
    <source>
        <strain evidence="1">Hyas-2018</strain>
    </source>
</reference>
<comment type="caution">
    <text evidence="1">The sequence shown here is derived from an EMBL/GenBank/DDBJ whole genome shotgun (WGS) entry which is preliminary data.</text>
</comment>
<evidence type="ECO:0000313" key="1">
    <source>
        <dbReference type="EMBL" id="KAH6944815.1"/>
    </source>
</evidence>